<sequence length="242" mass="25164">MIKGMSLTALLVIAATVQSHGFLNVNLSGNTQYEGWESLTTANNPGYGTFPGASPWPAPIASNSTGSAGNASYNKVSGNGYPAGSSVYSPFTTTTYEVTSSSVISGIQTAVFQLDMGAGEGGILDSAPVFNYNGGSQALAADFTAVTAGNFSFTNPIDPTQTGNTTNLVYEWDLSSIVDSITSYEITWQTHAHSQTYGIQLDTGDNFTVSAVPEPSVYAAGAGILALGVAWLRRKKISQQSA</sequence>
<organism evidence="2 3">
    <name type="scientific">Rubellicoccus peritrichatus</name>
    <dbReference type="NCBI Taxonomy" id="3080537"/>
    <lineage>
        <taxon>Bacteria</taxon>
        <taxon>Pseudomonadati</taxon>
        <taxon>Verrucomicrobiota</taxon>
        <taxon>Opitutia</taxon>
        <taxon>Puniceicoccales</taxon>
        <taxon>Cerasicoccaceae</taxon>
        <taxon>Rubellicoccus</taxon>
    </lineage>
</organism>
<evidence type="ECO:0000313" key="2">
    <source>
        <dbReference type="EMBL" id="WOO41384.1"/>
    </source>
</evidence>
<name>A0AAQ3L829_9BACT</name>
<dbReference type="Proteomes" id="UP001304300">
    <property type="component" value="Chromosome"/>
</dbReference>
<keyword evidence="1" id="KW-0732">Signal</keyword>
<dbReference type="EMBL" id="CP136920">
    <property type="protein sequence ID" value="WOO41384.1"/>
    <property type="molecule type" value="Genomic_DNA"/>
</dbReference>
<proteinExistence type="predicted"/>
<reference evidence="2 3" key="1">
    <citation type="submission" date="2023-10" db="EMBL/GenBank/DDBJ databases">
        <title>Rubellicoccus peritrichatus gen. nov., sp. nov., isolated from an algae of coral reef tank.</title>
        <authorList>
            <person name="Luo J."/>
        </authorList>
    </citation>
    <scope>NUCLEOTIDE SEQUENCE [LARGE SCALE GENOMIC DNA]</scope>
    <source>
        <strain evidence="2 3">CR14</strain>
    </source>
</reference>
<evidence type="ECO:0000256" key="1">
    <source>
        <dbReference type="SAM" id="SignalP"/>
    </source>
</evidence>
<feature type="chain" id="PRO_5043048468" description="PEP-CTERM protein-sorting domain-containing protein" evidence="1">
    <location>
        <begin position="22"/>
        <end position="242"/>
    </location>
</feature>
<accession>A0AAQ3L829</accession>
<gene>
    <name evidence="2" type="ORF">RZN69_22420</name>
</gene>
<dbReference type="AlphaFoldDB" id="A0AAQ3L829"/>
<feature type="signal peptide" evidence="1">
    <location>
        <begin position="1"/>
        <end position="21"/>
    </location>
</feature>
<keyword evidence="3" id="KW-1185">Reference proteome</keyword>
<dbReference type="RefSeq" id="WP_317833868.1">
    <property type="nucleotide sequence ID" value="NZ_CP136920.1"/>
</dbReference>
<protein>
    <recommendedName>
        <fullName evidence="4">PEP-CTERM protein-sorting domain-containing protein</fullName>
    </recommendedName>
</protein>
<evidence type="ECO:0008006" key="4">
    <source>
        <dbReference type="Google" id="ProtNLM"/>
    </source>
</evidence>
<evidence type="ECO:0000313" key="3">
    <source>
        <dbReference type="Proteomes" id="UP001304300"/>
    </source>
</evidence>